<reference evidence="1" key="1">
    <citation type="submission" date="2016-10" db="EMBL/GenBank/DDBJ databases">
        <authorList>
            <person name="de Groot N.N."/>
        </authorList>
    </citation>
    <scope>NUCLEOTIDE SEQUENCE</scope>
</reference>
<dbReference type="EMBL" id="FPKX01000056">
    <property type="protein sequence ID" value="SFZ98614.1"/>
    <property type="molecule type" value="Genomic_DNA"/>
</dbReference>
<dbReference type="AlphaFoldDB" id="A0A1W1EF12"/>
<gene>
    <name evidence="1" type="ORF">MNB_SV-5-246</name>
</gene>
<protein>
    <submittedName>
        <fullName evidence="1">Uncharacterized protein</fullName>
    </submittedName>
</protein>
<organism evidence="1">
    <name type="scientific">hydrothermal vent metagenome</name>
    <dbReference type="NCBI Taxonomy" id="652676"/>
    <lineage>
        <taxon>unclassified sequences</taxon>
        <taxon>metagenomes</taxon>
        <taxon>ecological metagenomes</taxon>
    </lineage>
</organism>
<accession>A0A1W1EF12</accession>
<name>A0A1W1EF12_9ZZZZ</name>
<sequence length="92" mass="10700">MVDKFKDVPLDEGIRVLFESPMKFGDKDILYQKWAMEGIVAESIVFLTDDVSHLSDEELEEYVKSSDIVNFDSSVTMSRKEQYSFINFNFKS</sequence>
<evidence type="ECO:0000313" key="1">
    <source>
        <dbReference type="EMBL" id="SFZ98614.1"/>
    </source>
</evidence>
<proteinExistence type="predicted"/>